<dbReference type="Gene3D" id="2.60.120.200">
    <property type="match status" value="3"/>
</dbReference>
<keyword evidence="1" id="KW-0677">Repeat</keyword>
<dbReference type="Pfam" id="PF07675">
    <property type="entry name" value="Cleaved_Adhesin"/>
    <property type="match status" value="1"/>
</dbReference>
<dbReference type="PROSITE" id="PS50853">
    <property type="entry name" value="FN3"/>
    <property type="match status" value="1"/>
</dbReference>
<dbReference type="NCBIfam" id="NF038128">
    <property type="entry name" value="choice_anch_J"/>
    <property type="match status" value="1"/>
</dbReference>
<dbReference type="Gene3D" id="2.60.40.10">
    <property type="entry name" value="Immunoglobulins"/>
    <property type="match status" value="2"/>
</dbReference>
<dbReference type="InterPro" id="IPR003961">
    <property type="entry name" value="FN3_dom"/>
</dbReference>
<evidence type="ECO:0000256" key="2">
    <source>
        <dbReference type="SAM" id="SignalP"/>
    </source>
</evidence>
<keyword evidence="2" id="KW-0732">Signal</keyword>
<sequence>MSKTISLKSYAKTLMALTVIAAPIGETIAQTNKVPAEVVARRLANKKAKQQNPTAAAKKAKAAGVQLYGYVLQSDERDPGLYKFTSNNASSISLVSDNVHCYNAATYVQGTYLSSWFEETDTQVKFPIHFYEYDTDTWQMKIDKPSPELAYTAISMDLTFDPETQQVYGLFSDDDYTGTYKTLGKLVTTYWGENDYTSNSETIGELPESMVAITSNKSGDLYTIGRSGKLYAVNKYSGAATVIGDTGYKPFKLFQSATCDYSTGKIYWAMLDKDDWATRIIEIDPATGKGTEVCNFIDNNAYDQITGLYIKQDLTLKAVPQTVSNLSVDLTGLTSGTVKFTMPTKDVKDQALSGSLKYTVRLNGVVAKTGTAAAGAAVTTDFTTTISGMTSVSVTAEIAASSTTPAAVSAPVSQSVRLGYDQPKKPTALKASAKGQNVTLTWKAPTAGVNGGFFDADKLTYTVVRVNSNDATDVTTLAEGLTENTYTDKIASPDLTTYYYKVAANNGDMQSEFAESANVTIGVSVKLPYENSIHSEELFDQLTVIDANNDKSTWTFDSNYETATYKYNAENAGDDWLVSPAVNMKKNAAYKFSFDAVNTYPVERVAASVGLAPTAEALTEEIVAPTDITADPRRHTLTGTYRAKEDGLHYFGIHCVSDANQSTLYVDNMKITEVPATAPEVPANFKVVPGDKGASYANISVQAPTTTIIGAALSGNVQLKLYRDGTNITTFTNVAPGEVRTFKDEGVESANHKYSVVAVNAAGEEGLEATLTVYVGIDKPGAVRNLKAVEDLNKEGLIHVTWDAPLGLHGGYIDPAGLTYYISIGSSSEDVSLGNKNYYDEQLNIKSKQEYTGYSVYAVNSSGGGREQWQTVTAIAGPALKAPMIESFKNCTMKSGPWITNMTNGEIGDAYCYAATESTVTLAQDNDGGLQTFSATAVGKSVRSESPKVDIKNMKAPMLNFWAYLNGDGDELNISVQKDYGEFVDVRRISTAEGTKGWNRFSIDLTPYKDCKFLRIGFEGKAVKNLDNFVAYDNVAIVEKAAADLMAMSIETEERVKAGSESVVEFSFRNNTNTDVKGTDYDIVLYKNDKEVNRIDGVDIPCDMVKTVIMKDVTSVLDPEESTYHATVDYAKDELPENNASAKNEVKILLPDYPVPTALKATAAGNHVNLAWTAPDLLNRKPKVTEESFEDYKTFSIDGVGGWTMYDGDKQKTIQITLNTMFGPLKYDHAGEPMAFQVFNAEKAGIPFQTWEAHTGDQMLVSFSCASTDGGATKAQNDDWLISPQLNGEAQTISFFAKAGMGGAAIPEQFEVLYSKTSKAIANFEKLSDTEDVNNVQKWEEYQYRLPAGTKYFAIRCVSNNKFALLIDDIKFVEADSKPEELQLNGYNVYRDGKKVNKSLISGESFTDKSLRESAKYGYVVTAVYDKGESLASNLAEVEVTLGINDIDATDVNVNVEYRSIVITGAAGKTIDVYTTDGALIAQRTATDTERISLSRGMYIVKVAGVTYKVLVK</sequence>
<dbReference type="InterPro" id="IPR045963">
    <property type="entry name" value="DUF6383"/>
</dbReference>
<proteinExistence type="predicted"/>
<dbReference type="InterPro" id="IPR050964">
    <property type="entry name" value="Striated_Muscle_Regulatory"/>
</dbReference>
<dbReference type="EMBL" id="QRNO01000008">
    <property type="protein sequence ID" value="RHK52132.1"/>
    <property type="molecule type" value="Genomic_DNA"/>
</dbReference>
<gene>
    <name evidence="4" type="ORF">DW060_02905</name>
</gene>
<dbReference type="PANTHER" id="PTHR13817">
    <property type="entry name" value="TITIN"/>
    <property type="match status" value="1"/>
</dbReference>
<keyword evidence="5" id="KW-1185">Reference proteome</keyword>
<comment type="caution">
    <text evidence="4">The sequence shown here is derived from an EMBL/GenBank/DDBJ whole genome shotgun (WGS) entry which is preliminary data.</text>
</comment>
<evidence type="ECO:0000259" key="3">
    <source>
        <dbReference type="PROSITE" id="PS50853"/>
    </source>
</evidence>
<dbReference type="CDD" id="cd00063">
    <property type="entry name" value="FN3"/>
    <property type="match status" value="1"/>
</dbReference>
<feature type="signal peptide" evidence="2">
    <location>
        <begin position="1"/>
        <end position="21"/>
    </location>
</feature>
<evidence type="ECO:0000313" key="4">
    <source>
        <dbReference type="EMBL" id="RHK52132.1"/>
    </source>
</evidence>
<dbReference type="Proteomes" id="UP000286598">
    <property type="component" value="Unassembled WGS sequence"/>
</dbReference>
<dbReference type="SMART" id="SM00060">
    <property type="entry name" value="FN3"/>
    <property type="match status" value="4"/>
</dbReference>
<organism evidence="4 5">
    <name type="scientific">Leyella stercorea</name>
    <dbReference type="NCBI Taxonomy" id="363265"/>
    <lineage>
        <taxon>Bacteria</taxon>
        <taxon>Pseudomonadati</taxon>
        <taxon>Bacteroidota</taxon>
        <taxon>Bacteroidia</taxon>
        <taxon>Bacteroidales</taxon>
        <taxon>Prevotellaceae</taxon>
        <taxon>Leyella</taxon>
    </lineage>
</organism>
<dbReference type="Pfam" id="PF19910">
    <property type="entry name" value="DUF6383"/>
    <property type="match status" value="1"/>
</dbReference>
<dbReference type="InterPro" id="IPR013783">
    <property type="entry name" value="Ig-like_fold"/>
</dbReference>
<name>A0A415GQ29_9BACT</name>
<dbReference type="SUPFAM" id="SSF49265">
    <property type="entry name" value="Fibronectin type III"/>
    <property type="match status" value="1"/>
</dbReference>
<dbReference type="InterPro" id="IPR036116">
    <property type="entry name" value="FN3_sf"/>
</dbReference>
<feature type="domain" description="Fibronectin type-III" evidence="3">
    <location>
        <begin position="422"/>
        <end position="524"/>
    </location>
</feature>
<protein>
    <recommendedName>
        <fullName evidence="3">Fibronectin type-III domain-containing protein</fullName>
    </recommendedName>
</protein>
<accession>A0A415GQ29</accession>
<evidence type="ECO:0000256" key="1">
    <source>
        <dbReference type="ARBA" id="ARBA00022737"/>
    </source>
</evidence>
<dbReference type="OrthoDB" id="1086190at2"/>
<evidence type="ECO:0000313" key="5">
    <source>
        <dbReference type="Proteomes" id="UP000286598"/>
    </source>
</evidence>
<dbReference type="PANTHER" id="PTHR13817:SF166">
    <property type="entry name" value="NEURONAL IGCAM-RELATED"/>
    <property type="match status" value="1"/>
</dbReference>
<feature type="chain" id="PRO_5019532579" description="Fibronectin type-III domain-containing protein" evidence="2">
    <location>
        <begin position="22"/>
        <end position="1513"/>
    </location>
</feature>
<dbReference type="InterPro" id="IPR011628">
    <property type="entry name" value="Cleaved_adhesin"/>
</dbReference>
<reference evidence="4 5" key="1">
    <citation type="submission" date="2018-08" db="EMBL/GenBank/DDBJ databases">
        <title>A genome reference for cultivated species of the human gut microbiota.</title>
        <authorList>
            <person name="Zou Y."/>
            <person name="Xue W."/>
            <person name="Luo G."/>
        </authorList>
    </citation>
    <scope>NUCLEOTIDE SEQUENCE [LARGE SCALE GENOMIC DNA]</scope>
    <source>
        <strain evidence="4 5">AF42-9</strain>
    </source>
</reference>